<keyword evidence="1" id="KW-0966">Cell projection</keyword>
<dbReference type="HOGENOM" id="CLU_129826_0_0_5"/>
<dbReference type="AlphaFoldDB" id="A0A0A0HV81"/>
<keyword evidence="1" id="KW-0282">Flagellum</keyword>
<gene>
    <name evidence="1" type="ORF">rosmuc_00566</name>
</gene>
<evidence type="ECO:0000313" key="1">
    <source>
        <dbReference type="EMBL" id="KGM89968.1"/>
    </source>
</evidence>
<dbReference type="eggNOG" id="ENOG50316FU">
    <property type="taxonomic scope" value="Bacteria"/>
</dbReference>
<organism evidence="1 2">
    <name type="scientific">Roseovarius mucosus DSM 17069</name>
    <dbReference type="NCBI Taxonomy" id="1288298"/>
    <lineage>
        <taxon>Bacteria</taxon>
        <taxon>Pseudomonadati</taxon>
        <taxon>Pseudomonadota</taxon>
        <taxon>Alphaproteobacteria</taxon>
        <taxon>Rhodobacterales</taxon>
        <taxon>Roseobacteraceae</taxon>
        <taxon>Roseovarius</taxon>
    </lineage>
</organism>
<dbReference type="EMBL" id="AONH01000001">
    <property type="protein sequence ID" value="KGM89968.1"/>
    <property type="molecule type" value="Genomic_DNA"/>
</dbReference>
<sequence>MLAKLLPLLLLLFGVAAGAGAGFVLRPETESVQVENPAMPGKDHAAPAPETPIASDIVKLNNQFVIPLVAKDRITALMVLSLSVETAAGRTSEIYDREPKLRDVLLQALFNHANRGGFDGEFTKARNMDVLRLALAEAASEVLGDAILGVLITEIARQDI</sequence>
<dbReference type="STRING" id="215743.ROSMUCSMR3_01710"/>
<comment type="caution">
    <text evidence="1">The sequence shown here is derived from an EMBL/GenBank/DDBJ whole genome shotgun (WGS) entry which is preliminary data.</text>
</comment>
<name>A0A0A0HV81_9RHOB</name>
<protein>
    <submittedName>
        <fullName evidence="1">Flagellar basal body-associated protein FliL</fullName>
    </submittedName>
</protein>
<keyword evidence="1" id="KW-0969">Cilium</keyword>
<dbReference type="PATRIC" id="fig|1288298.3.peg.567"/>
<reference evidence="1 2" key="1">
    <citation type="submission" date="2013-01" db="EMBL/GenBank/DDBJ databases">
        <authorList>
            <person name="Fiebig A."/>
            <person name="Goeker M."/>
            <person name="Klenk H.-P.P."/>
        </authorList>
    </citation>
    <scope>NUCLEOTIDE SEQUENCE [LARGE SCALE GENOMIC DNA]</scope>
    <source>
        <strain evidence="1 2">DSM 17069</strain>
    </source>
</reference>
<dbReference type="OrthoDB" id="7864548at2"/>
<dbReference type="RefSeq" id="WP_037276741.1">
    <property type="nucleotide sequence ID" value="NZ_KN293991.1"/>
</dbReference>
<proteinExistence type="predicted"/>
<dbReference type="Proteomes" id="UP000030021">
    <property type="component" value="Unassembled WGS sequence"/>
</dbReference>
<accession>A0A0A0HV81</accession>
<evidence type="ECO:0000313" key="2">
    <source>
        <dbReference type="Proteomes" id="UP000030021"/>
    </source>
</evidence>